<dbReference type="EMBL" id="CP001854">
    <property type="protein sequence ID" value="ADB51809.1"/>
    <property type="molecule type" value="Genomic_DNA"/>
</dbReference>
<keyword evidence="4" id="KW-1185">Reference proteome</keyword>
<dbReference type="AlphaFoldDB" id="D3EZ44"/>
<feature type="domain" description="DUF7144" evidence="2">
    <location>
        <begin position="14"/>
        <end position="125"/>
    </location>
</feature>
<organism evidence="3 4">
    <name type="scientific">Conexibacter woesei (strain DSM 14684 / CCUG 47730 / CIP 108061 / JCM 11494 / NBRC 100937 / ID131577)</name>
    <dbReference type="NCBI Taxonomy" id="469383"/>
    <lineage>
        <taxon>Bacteria</taxon>
        <taxon>Bacillati</taxon>
        <taxon>Actinomycetota</taxon>
        <taxon>Thermoleophilia</taxon>
        <taxon>Solirubrobacterales</taxon>
        <taxon>Conexibacteraceae</taxon>
        <taxon>Conexibacter</taxon>
    </lineage>
</organism>
<proteinExistence type="predicted"/>
<dbReference type="STRING" id="469383.Cwoe_3391"/>
<keyword evidence="1" id="KW-0812">Transmembrane</keyword>
<dbReference type="InterPro" id="IPR055568">
    <property type="entry name" value="DUF7144"/>
</dbReference>
<dbReference type="HOGENOM" id="CLU_118603_1_0_11"/>
<feature type="transmembrane region" description="Helical" evidence="1">
    <location>
        <begin position="55"/>
        <end position="75"/>
    </location>
</feature>
<reference evidence="4" key="2">
    <citation type="submission" date="2010-01" db="EMBL/GenBank/DDBJ databases">
        <title>The complete genome of Conexibacter woesei DSM 14684.</title>
        <authorList>
            <consortium name="US DOE Joint Genome Institute (JGI-PGF)"/>
            <person name="Lucas S."/>
            <person name="Copeland A."/>
            <person name="Lapidus A."/>
            <person name="Glavina del Rio T."/>
            <person name="Dalin E."/>
            <person name="Tice H."/>
            <person name="Bruce D."/>
            <person name="Goodwin L."/>
            <person name="Pitluck S."/>
            <person name="Kyrpides N."/>
            <person name="Mavromatis K."/>
            <person name="Ivanova N."/>
            <person name="Mikhailova N."/>
            <person name="Chertkov O."/>
            <person name="Brettin T."/>
            <person name="Detter J.C."/>
            <person name="Han C."/>
            <person name="Larimer F."/>
            <person name="Land M."/>
            <person name="Hauser L."/>
            <person name="Markowitz V."/>
            <person name="Cheng J.-F."/>
            <person name="Hugenholtz P."/>
            <person name="Woyke T."/>
            <person name="Wu D."/>
            <person name="Pukall R."/>
            <person name="Steenblock K."/>
            <person name="Schneider S."/>
            <person name="Klenk H.-P."/>
            <person name="Eisen J.A."/>
        </authorList>
    </citation>
    <scope>NUCLEOTIDE SEQUENCE [LARGE SCALE GENOMIC DNA]</scope>
    <source>
        <strain evidence="4">DSM 14684 / CIP 108061 / JCM 11494 / NBRC 100937 / ID131577</strain>
    </source>
</reference>
<keyword evidence="1" id="KW-0472">Membrane</keyword>
<reference evidence="3 4" key="1">
    <citation type="journal article" date="2010" name="Stand. Genomic Sci.">
        <title>Complete genome sequence of Conexibacter woesei type strain (ID131577).</title>
        <authorList>
            <person name="Pukall R."/>
            <person name="Lapidus A."/>
            <person name="Glavina Del Rio T."/>
            <person name="Copeland A."/>
            <person name="Tice H."/>
            <person name="Cheng J.-F."/>
            <person name="Lucas S."/>
            <person name="Chen F."/>
            <person name="Nolan M."/>
            <person name="Bruce D."/>
            <person name="Goodwin L."/>
            <person name="Pitluck S."/>
            <person name="Mavromatis K."/>
            <person name="Ivanova N."/>
            <person name="Ovchinnikova G."/>
            <person name="Pati A."/>
            <person name="Chen A."/>
            <person name="Palaniappan K."/>
            <person name="Land M."/>
            <person name="Hauser L."/>
            <person name="Chang Y.-J."/>
            <person name="Jeffries C.D."/>
            <person name="Chain P."/>
            <person name="Meincke L."/>
            <person name="Sims D."/>
            <person name="Brettin T."/>
            <person name="Detter J.C."/>
            <person name="Rohde M."/>
            <person name="Goeker M."/>
            <person name="Bristow J."/>
            <person name="Eisen J.A."/>
            <person name="Markowitz V."/>
            <person name="Kyrpides N.C."/>
            <person name="Klenk H.-P."/>
            <person name="Hugenholtz P."/>
        </authorList>
    </citation>
    <scope>NUCLEOTIDE SEQUENCE [LARGE SCALE GENOMIC DNA]</scope>
    <source>
        <strain evidence="4">DSM 14684 / CIP 108061 / JCM 11494 / NBRC 100937 / ID131577</strain>
    </source>
</reference>
<keyword evidence="1" id="KW-1133">Transmembrane helix</keyword>
<evidence type="ECO:0000259" key="2">
    <source>
        <dbReference type="Pfam" id="PF23636"/>
    </source>
</evidence>
<evidence type="ECO:0000313" key="3">
    <source>
        <dbReference type="EMBL" id="ADB51809.1"/>
    </source>
</evidence>
<evidence type="ECO:0000256" key="1">
    <source>
        <dbReference type="SAM" id="Phobius"/>
    </source>
</evidence>
<evidence type="ECO:0000313" key="4">
    <source>
        <dbReference type="Proteomes" id="UP000008229"/>
    </source>
</evidence>
<dbReference type="RefSeq" id="WP_012934860.1">
    <property type="nucleotide sequence ID" value="NC_013739.1"/>
</dbReference>
<gene>
    <name evidence="3" type="ordered locus">Cwoe_3391</name>
</gene>
<name>D3EZ44_CONWI</name>
<feature type="transmembrane region" description="Helical" evidence="1">
    <location>
        <begin position="82"/>
        <end position="99"/>
    </location>
</feature>
<protein>
    <recommendedName>
        <fullName evidence="2">DUF7144 domain-containing protein</fullName>
    </recommendedName>
</protein>
<dbReference type="OrthoDB" id="4482242at2"/>
<accession>D3EZ44</accession>
<dbReference type="Proteomes" id="UP000008229">
    <property type="component" value="Chromosome"/>
</dbReference>
<dbReference type="KEGG" id="cwo:Cwoe_3391"/>
<dbReference type="Pfam" id="PF23636">
    <property type="entry name" value="DUF7144"/>
    <property type="match status" value="1"/>
</dbReference>
<feature type="transmembrane region" description="Helical" evidence="1">
    <location>
        <begin position="12"/>
        <end position="35"/>
    </location>
</feature>
<feature type="transmembrane region" description="Helical" evidence="1">
    <location>
        <begin position="105"/>
        <end position="125"/>
    </location>
</feature>
<sequence>MSTAPAGASRTSGWVMFVGVYLGVAGILNALWGIAALAEKSNFHEDSLIWSSLSTWGWVVLIVGAIQIVGALLVASRRAGGAVIAGFLAFLGLLVNFLSLGAYPVWSVILLAIDALILWAVTVHADEFVS</sequence>